<dbReference type="Gene3D" id="2.60.200.20">
    <property type="match status" value="1"/>
</dbReference>
<feature type="compositionally biased region" description="Acidic residues" evidence="1">
    <location>
        <begin position="313"/>
        <end position="324"/>
    </location>
</feature>
<gene>
    <name evidence="3" type="ORF">AURANDRAFT_62122</name>
</gene>
<feature type="compositionally biased region" description="Acidic residues" evidence="1">
    <location>
        <begin position="751"/>
        <end position="760"/>
    </location>
</feature>
<feature type="region of interest" description="Disordered" evidence="1">
    <location>
        <begin position="239"/>
        <end position="328"/>
    </location>
</feature>
<feature type="region of interest" description="Disordered" evidence="1">
    <location>
        <begin position="751"/>
        <end position="785"/>
    </location>
</feature>
<name>F0Y2F5_AURAN</name>
<evidence type="ECO:0000259" key="2">
    <source>
        <dbReference type="PROSITE" id="PS50006"/>
    </source>
</evidence>
<evidence type="ECO:0000256" key="1">
    <source>
        <dbReference type="SAM" id="MobiDB-lite"/>
    </source>
</evidence>
<feature type="compositionally biased region" description="Basic and acidic residues" evidence="1">
    <location>
        <begin position="761"/>
        <end position="785"/>
    </location>
</feature>
<feature type="compositionally biased region" description="Basic and acidic residues" evidence="1">
    <location>
        <begin position="268"/>
        <end position="291"/>
    </location>
</feature>
<evidence type="ECO:0000313" key="4">
    <source>
        <dbReference type="Proteomes" id="UP000002729"/>
    </source>
</evidence>
<feature type="domain" description="FHA" evidence="2">
    <location>
        <begin position="128"/>
        <end position="196"/>
    </location>
</feature>
<dbReference type="EMBL" id="GL833123">
    <property type="protein sequence ID" value="EGB10696.1"/>
    <property type="molecule type" value="Genomic_DNA"/>
</dbReference>
<proteinExistence type="predicted"/>
<dbReference type="GeneID" id="20223744"/>
<dbReference type="Proteomes" id="UP000002729">
    <property type="component" value="Unassembled WGS sequence"/>
</dbReference>
<dbReference type="InterPro" id="IPR000253">
    <property type="entry name" value="FHA_dom"/>
</dbReference>
<keyword evidence="4" id="KW-1185">Reference proteome</keyword>
<dbReference type="KEGG" id="aaf:AURANDRAFT_62122"/>
<accession>F0Y2F5</accession>
<dbReference type="InterPro" id="IPR008984">
    <property type="entry name" value="SMAD_FHA_dom_sf"/>
</dbReference>
<feature type="compositionally biased region" description="Basic residues" evidence="1">
    <location>
        <begin position="294"/>
        <end position="310"/>
    </location>
</feature>
<sequence length="1955" mass="206343">MANDHSPSPSLPATSRFTTFCTYYACALAWRLDPTRPGLNHLTLAFEPGRAIVHRRTRKIVHFPMEGLTQPPVSPERDGGEGFVLTQPPCVDEAGADAPPRIAFVLRPTAAAAAASTEPVELVAESTVVVGREPPADILLVDMERTATTTLRPFVSASHATLRVALEDGMDVAYVATHTMSDGKTAAGLWLGGERLAAGQERRIAVGATLRFGTLKDEASMPYDKFNYTLTRLNIDMAPLRTGRGRTDETTTTTKLTRNQKKSKRRKQDKDDLQDELDRVKAENARLKDAARLGTKHRKHDARRKRRRRRRDDDDDDNDDEDDTPICRDFNNGGCSWPACSELKTQNTDKLCTGKLSAEDEVNMVAVEETDEEAMTTTATTMTTKTTDENEDDPVMCSELKTQNTDKLCTGKLSAEDKVNMVAVEETDEGGHLDSGNCGEGGEAYATATAATATTVDDCSADGGVGAALAYGDDSGHLDSGNCDDDGGEANATASGSFAYYRDEVNLVIDCSGKVNPTASWSFEMRYALADAVAGLPECVGSTMEVVHIIYGSSRVLSKGKHTVDFAMLSDGVCAQLQAFVNLKSNLNWRGALGAYVQKLGEYDCLSDDDEKEPALRAELLSTVLKSGTVSSRGAWGDKDWSQPQWLVLAPSRCDGEGGVAADPFLAALRDFPGDDGSSFDELEVWRVSLASLGATHRSESEPRVLGLECADGARVFVECLDGDRDDWHDAVQGVAAVCKALRDEDQLETIEEASDEESDEGSRRAADVEKSPDDDARRRRAAEKSARWAVSARSPIRDDPEALEDIYAEASASGVGVDDLAALVHALHDARRSRRDDDSLDDVSTQGTVDAGAIEGELEVAELRERTRRAAAAADATTTACELDDLLADGRSCGLETELANKLEGLRANKDPAFVAARLETATAAPLLCQSAAALLDLAEAADAVLSPELARDAWVHRNRHARALRAFDALRAAAPGDDREAIFQAIAALAVEAPRLTEAEETIVMTARAKVLALDRRDAVARDAAAKVEALRTVLLRGAAWGLEARELAVIDDRRRTILAAGVAVAEGIVARVLADANASRASSAAALEAARPLLGAADVAELEARVVLETKREAARARVRGDDGGGDDSATGLLLRAQRWTDALAECEAAELPPDELRAVARKRDAYAAGAAALDALAAALRAEDLAALEAAVAAADASAPDHSLALVAKRKIAALRARGLALTKVAAALKGDDADALRGAVAAAEARYPGHPLLAAAERKAALDALDDAVDRDDLDAIEACVDAMPSSPAADRGLRRAEALRAERLARDEAADLEDARRAALDAERDAARVAAVADAGLAAAQRVGSPATLARAVEALGRDASPDKTRLAAHVLSTRTRVADALAAASAPGELVRACLRAERTGHPRDERAYAAARRALRSAVLASGALYVTRSSLGLDPDDRDDERRHVALVAGSFDGATGAYLGPALLCSRDGGDGDGPGDGGEYLLDGAALDVYAREDRCCFDVRVDGVPPLELAAAGAAERDAWADAVRGALAAHHGALAEYDDLDAEASEARQRLLRAARCGGPGDAAAAPGFHASRARAHAAKPGLAALRDRVRARAGDAADAETLDALRSEAAVLGLGGTADALSARLDVEALLDADVAGADDLDGLVLAIDRARFGGVGLDSPAYTRAVAKGERLLAMQQARDELALLRACEDVAALVEAAARARAAGLPDEELAAISAKIDALCEAQERAFGTPKSGDRAVPVRPTKSTAKKRAAARAAVAAAVAEAGSFTLVADALVATYKSDAAAWPPRALVDAVSAAPPLIRGPLAVRLEVHGEWTACDDAKLYGVTFQGDALAGPMLRVRGEFLPLRDCRVDEAPPGADHAFAVVHAKTPRLLVRADDGRRWVGAVRRALAAHVDLLAQLRAVSLKRRTVDRAEARGVARDLFATRGAEAMAIGVSVK</sequence>
<feature type="compositionally biased region" description="Basic residues" evidence="1">
    <location>
        <begin position="258"/>
        <end position="267"/>
    </location>
</feature>
<reference evidence="3 4" key="1">
    <citation type="journal article" date="2011" name="Proc. Natl. Acad. Sci. U.S.A.">
        <title>Niche of harmful alga Aureococcus anophagefferens revealed through ecogenomics.</title>
        <authorList>
            <person name="Gobler C.J."/>
            <person name="Berry D.L."/>
            <person name="Dyhrman S.T."/>
            <person name="Wilhelm S.W."/>
            <person name="Salamov A."/>
            <person name="Lobanov A.V."/>
            <person name="Zhang Y."/>
            <person name="Collier J.L."/>
            <person name="Wurch L.L."/>
            <person name="Kustka A.B."/>
            <person name="Dill B.D."/>
            <person name="Shah M."/>
            <person name="VerBerkmoes N.C."/>
            <person name="Kuo A."/>
            <person name="Terry A."/>
            <person name="Pangilinan J."/>
            <person name="Lindquist E.A."/>
            <person name="Lucas S."/>
            <person name="Paulsen I.T."/>
            <person name="Hattenrath-Lehmann T.K."/>
            <person name="Talmage S.C."/>
            <person name="Walker E.A."/>
            <person name="Koch F."/>
            <person name="Burson A.M."/>
            <person name="Marcoval M.A."/>
            <person name="Tang Y.Z."/>
            <person name="Lecleir G.R."/>
            <person name="Coyne K.J."/>
            <person name="Berg G.M."/>
            <person name="Bertrand E.M."/>
            <person name="Saito M.A."/>
            <person name="Gladyshev V.N."/>
            <person name="Grigoriev I.V."/>
        </authorList>
    </citation>
    <scope>NUCLEOTIDE SEQUENCE [LARGE SCALE GENOMIC DNA]</scope>
    <source>
        <strain evidence="4">CCMP 1984</strain>
    </source>
</reference>
<organism evidence="4">
    <name type="scientific">Aureococcus anophagefferens</name>
    <name type="common">Harmful bloom alga</name>
    <dbReference type="NCBI Taxonomy" id="44056"/>
    <lineage>
        <taxon>Eukaryota</taxon>
        <taxon>Sar</taxon>
        <taxon>Stramenopiles</taxon>
        <taxon>Ochrophyta</taxon>
        <taxon>Pelagophyceae</taxon>
        <taxon>Pelagomonadales</taxon>
        <taxon>Pelagomonadaceae</taxon>
        <taxon>Aureococcus</taxon>
    </lineage>
</organism>
<protein>
    <recommendedName>
        <fullName evidence="2">FHA domain-containing protein</fullName>
    </recommendedName>
</protein>
<dbReference type="RefSeq" id="XP_009034287.1">
    <property type="nucleotide sequence ID" value="XM_009036039.1"/>
</dbReference>
<evidence type="ECO:0000313" key="3">
    <source>
        <dbReference type="EMBL" id="EGB10696.1"/>
    </source>
</evidence>
<dbReference type="SUPFAM" id="SSF49879">
    <property type="entry name" value="SMAD/FHA domain"/>
    <property type="match status" value="1"/>
</dbReference>
<dbReference type="InParanoid" id="F0Y2F5"/>
<dbReference type="PROSITE" id="PS50006">
    <property type="entry name" value="FHA_DOMAIN"/>
    <property type="match status" value="1"/>
</dbReference>